<dbReference type="InterPro" id="IPR029058">
    <property type="entry name" value="AB_hydrolase_fold"/>
</dbReference>
<evidence type="ECO:0000313" key="3">
    <source>
        <dbReference type="Proteomes" id="UP000501452"/>
    </source>
</evidence>
<dbReference type="Gene3D" id="3.40.50.1820">
    <property type="entry name" value="alpha/beta hydrolase"/>
    <property type="match status" value="1"/>
</dbReference>
<dbReference type="InterPro" id="IPR000639">
    <property type="entry name" value="Epox_hydrolase-like"/>
</dbReference>
<dbReference type="SUPFAM" id="SSF53474">
    <property type="entry name" value="alpha/beta-Hydrolases"/>
    <property type="match status" value="1"/>
</dbReference>
<reference evidence="2 3" key="1">
    <citation type="submission" date="2019-10" db="EMBL/GenBank/DDBJ databases">
        <title>Rubrobacter sp nov SCSIO 52090 isolated from a deep-sea sediment in the South China Sea.</title>
        <authorList>
            <person name="Chen R.W."/>
        </authorList>
    </citation>
    <scope>NUCLEOTIDE SEQUENCE [LARGE SCALE GENOMIC DNA]</scope>
    <source>
        <strain evidence="2 3">SCSIO 52909</strain>
    </source>
</reference>
<protein>
    <submittedName>
        <fullName evidence="2">Alpha/beta fold hydrolase</fullName>
    </submittedName>
</protein>
<proteinExistence type="predicted"/>
<sequence>MMDDFTTSEIWTGETTVFVRHGGSGPPILLLHGFPETHLMWRHVAPLLARRFTVVRPDLRGYGRSGCPPSAPDHAPYSKRSMAEDLVSVMDRLGFARFSVAGHDRGGRVAYRMALDHPERIERLAVLDVLPTETVWERADRRFALAYWPWSLLAQPEPLPERVLTTLPETVVDDALGGWGSPATAFPAEIRDAYVEALRNPFHAHAICEEYRAAATVDREHDREDRANGRRIACPLLALWSAKGPLGTWYEAEGGPLALWRGWGEDVRGYPLDAGHFFSEEAPERTAGALSCFFGGVGVSPSRPSDPDALGL</sequence>
<dbReference type="PANTHER" id="PTHR43798">
    <property type="entry name" value="MONOACYLGLYCEROL LIPASE"/>
    <property type="match status" value="1"/>
</dbReference>
<feature type="domain" description="AB hydrolase-1" evidence="1">
    <location>
        <begin position="26"/>
        <end position="250"/>
    </location>
</feature>
<dbReference type="PANTHER" id="PTHR43798:SF33">
    <property type="entry name" value="HYDROLASE, PUTATIVE (AFU_ORTHOLOGUE AFUA_2G14860)-RELATED"/>
    <property type="match status" value="1"/>
</dbReference>
<dbReference type="InterPro" id="IPR050266">
    <property type="entry name" value="AB_hydrolase_sf"/>
</dbReference>
<dbReference type="PRINTS" id="PR00111">
    <property type="entry name" value="ABHYDROLASE"/>
</dbReference>
<dbReference type="PRINTS" id="PR00412">
    <property type="entry name" value="EPOXHYDRLASE"/>
</dbReference>
<evidence type="ECO:0000259" key="1">
    <source>
        <dbReference type="Pfam" id="PF00561"/>
    </source>
</evidence>
<dbReference type="EMBL" id="CP045119">
    <property type="protein sequence ID" value="QIN83316.1"/>
    <property type="molecule type" value="Genomic_DNA"/>
</dbReference>
<accession>A0A6G8QA16</accession>
<dbReference type="InterPro" id="IPR000073">
    <property type="entry name" value="AB_hydrolase_1"/>
</dbReference>
<keyword evidence="3" id="KW-1185">Reference proteome</keyword>
<name>A0A6G8QA16_9ACTN</name>
<dbReference type="AlphaFoldDB" id="A0A6G8QA16"/>
<dbReference type="GO" id="GO:0046464">
    <property type="term" value="P:acylglycerol catabolic process"/>
    <property type="evidence" value="ECO:0007669"/>
    <property type="project" value="TreeGrafter"/>
</dbReference>
<dbReference type="Proteomes" id="UP000501452">
    <property type="component" value="Chromosome"/>
</dbReference>
<dbReference type="KEGG" id="rub:GBA63_12215"/>
<keyword evidence="2" id="KW-0378">Hydrolase</keyword>
<dbReference type="GO" id="GO:0016020">
    <property type="term" value="C:membrane"/>
    <property type="evidence" value="ECO:0007669"/>
    <property type="project" value="TreeGrafter"/>
</dbReference>
<dbReference type="Pfam" id="PF00561">
    <property type="entry name" value="Abhydrolase_1"/>
    <property type="match status" value="1"/>
</dbReference>
<dbReference type="RefSeq" id="WP_166176484.1">
    <property type="nucleotide sequence ID" value="NZ_CP045119.1"/>
</dbReference>
<evidence type="ECO:0000313" key="2">
    <source>
        <dbReference type="EMBL" id="QIN83316.1"/>
    </source>
</evidence>
<gene>
    <name evidence="2" type="ORF">GBA63_12215</name>
</gene>
<dbReference type="GO" id="GO:0047372">
    <property type="term" value="F:monoacylglycerol lipase activity"/>
    <property type="evidence" value="ECO:0007669"/>
    <property type="project" value="TreeGrafter"/>
</dbReference>
<organism evidence="2 3">
    <name type="scientific">Rubrobacter tropicus</name>
    <dbReference type="NCBI Taxonomy" id="2653851"/>
    <lineage>
        <taxon>Bacteria</taxon>
        <taxon>Bacillati</taxon>
        <taxon>Actinomycetota</taxon>
        <taxon>Rubrobacteria</taxon>
        <taxon>Rubrobacterales</taxon>
        <taxon>Rubrobacteraceae</taxon>
        <taxon>Rubrobacter</taxon>
    </lineage>
</organism>